<name>A0A502CUQ4_9MICO</name>
<sequence length="64" mass="7396">MRTFTAAKEVQAVPCVTPRNVADWSELLHDLADRLDRGRIYDRDVRLLAPPLTDLLDAFSRRCR</sequence>
<accession>A0A502CUQ4</accession>
<evidence type="ECO:0000313" key="2">
    <source>
        <dbReference type="Proteomes" id="UP000317722"/>
    </source>
</evidence>
<dbReference type="AlphaFoldDB" id="A0A502CUQ4"/>
<protein>
    <submittedName>
        <fullName evidence="1">Uncharacterized protein</fullName>
    </submittedName>
</protein>
<keyword evidence="2" id="KW-1185">Reference proteome</keyword>
<organism evidence="1 2">
    <name type="scientific">Pedococcus bigeumensis</name>
    <dbReference type="NCBI Taxonomy" id="433644"/>
    <lineage>
        <taxon>Bacteria</taxon>
        <taxon>Bacillati</taxon>
        <taxon>Actinomycetota</taxon>
        <taxon>Actinomycetes</taxon>
        <taxon>Micrococcales</taxon>
        <taxon>Intrasporangiaceae</taxon>
        <taxon>Pedococcus</taxon>
    </lineage>
</organism>
<evidence type="ECO:0000313" key="1">
    <source>
        <dbReference type="EMBL" id="TPG17345.1"/>
    </source>
</evidence>
<gene>
    <name evidence="1" type="ORF">EAH86_11455</name>
</gene>
<reference evidence="1 2" key="1">
    <citation type="journal article" date="2019" name="Environ. Microbiol.">
        <title>Species interactions and distinct microbial communities in high Arctic permafrost affected cryosols are associated with the CH4 and CO2 gas fluxes.</title>
        <authorList>
            <person name="Altshuler I."/>
            <person name="Hamel J."/>
            <person name="Turney S."/>
            <person name="Magnuson E."/>
            <person name="Levesque R."/>
            <person name="Greer C."/>
            <person name="Whyte L.G."/>
        </authorList>
    </citation>
    <scope>NUCLEOTIDE SEQUENCE [LARGE SCALE GENOMIC DNA]</scope>
    <source>
        <strain evidence="1 2">S9.3A</strain>
    </source>
</reference>
<proteinExistence type="predicted"/>
<dbReference type="OrthoDB" id="5193195at2"/>
<dbReference type="EMBL" id="RCZM01000003">
    <property type="protein sequence ID" value="TPG17345.1"/>
    <property type="molecule type" value="Genomic_DNA"/>
</dbReference>
<comment type="caution">
    <text evidence="1">The sequence shown here is derived from an EMBL/GenBank/DDBJ whole genome shotgun (WGS) entry which is preliminary data.</text>
</comment>
<dbReference type="Proteomes" id="UP000317722">
    <property type="component" value="Unassembled WGS sequence"/>
</dbReference>